<dbReference type="GO" id="GO:0031460">
    <property type="term" value="P:glycine betaine transport"/>
    <property type="evidence" value="ECO:0007669"/>
    <property type="project" value="TreeGrafter"/>
</dbReference>
<feature type="transmembrane region" description="Helical" evidence="6">
    <location>
        <begin position="69"/>
        <end position="93"/>
    </location>
</feature>
<accession>A0A9X2HF69</accession>
<dbReference type="InterPro" id="IPR000515">
    <property type="entry name" value="MetI-like"/>
</dbReference>
<name>A0A9X2HF69_9MICC</name>
<dbReference type="EMBL" id="JANAFB010000012">
    <property type="protein sequence ID" value="MCP3425657.1"/>
    <property type="molecule type" value="Genomic_DNA"/>
</dbReference>
<evidence type="ECO:0000259" key="7">
    <source>
        <dbReference type="PROSITE" id="PS50928"/>
    </source>
</evidence>
<feature type="domain" description="ABC transmembrane type-1" evidence="7">
    <location>
        <begin position="15"/>
        <end position="217"/>
    </location>
</feature>
<evidence type="ECO:0000256" key="6">
    <source>
        <dbReference type="RuleBase" id="RU363032"/>
    </source>
</evidence>
<evidence type="ECO:0000256" key="5">
    <source>
        <dbReference type="ARBA" id="ARBA00023136"/>
    </source>
</evidence>
<dbReference type="PANTHER" id="PTHR30177:SF4">
    <property type="entry name" value="OSMOPROTECTANT IMPORT PERMEASE PROTEIN OSMW"/>
    <property type="match status" value="1"/>
</dbReference>
<dbReference type="GO" id="GO:0055085">
    <property type="term" value="P:transmembrane transport"/>
    <property type="evidence" value="ECO:0007669"/>
    <property type="project" value="InterPro"/>
</dbReference>
<evidence type="ECO:0000313" key="8">
    <source>
        <dbReference type="EMBL" id="MCP3425657.1"/>
    </source>
</evidence>
<dbReference type="InterPro" id="IPR035906">
    <property type="entry name" value="MetI-like_sf"/>
</dbReference>
<comment type="caution">
    <text evidence="8">The sequence shown here is derived from an EMBL/GenBank/DDBJ whole genome shotgun (WGS) entry which is preliminary data.</text>
</comment>
<keyword evidence="3 6" id="KW-0812">Transmembrane</keyword>
<evidence type="ECO:0000256" key="2">
    <source>
        <dbReference type="ARBA" id="ARBA00022448"/>
    </source>
</evidence>
<dbReference type="PROSITE" id="PS50928">
    <property type="entry name" value="ABC_TM1"/>
    <property type="match status" value="1"/>
</dbReference>
<dbReference type="Proteomes" id="UP001139502">
    <property type="component" value="Unassembled WGS sequence"/>
</dbReference>
<gene>
    <name evidence="8" type="ORF">NBM05_06425</name>
</gene>
<comment type="similarity">
    <text evidence="6">Belongs to the binding-protein-dependent transport system permease family.</text>
</comment>
<dbReference type="GO" id="GO:0005886">
    <property type="term" value="C:plasma membrane"/>
    <property type="evidence" value="ECO:0007669"/>
    <property type="project" value="UniProtKB-SubCell"/>
</dbReference>
<keyword evidence="2 6" id="KW-0813">Transport</keyword>
<evidence type="ECO:0000256" key="4">
    <source>
        <dbReference type="ARBA" id="ARBA00022989"/>
    </source>
</evidence>
<dbReference type="RefSeq" id="WP_254165972.1">
    <property type="nucleotide sequence ID" value="NZ_JANAFB010000012.1"/>
</dbReference>
<dbReference type="InterPro" id="IPR051204">
    <property type="entry name" value="ABC_transp_perm/SBD"/>
</dbReference>
<dbReference type="Pfam" id="PF00528">
    <property type="entry name" value="BPD_transp_1"/>
    <property type="match status" value="1"/>
</dbReference>
<evidence type="ECO:0000313" key="9">
    <source>
        <dbReference type="Proteomes" id="UP001139502"/>
    </source>
</evidence>
<protein>
    <submittedName>
        <fullName evidence="8">ABC transporter permease subunit</fullName>
    </submittedName>
</protein>
<proteinExistence type="inferred from homology"/>
<dbReference type="CDD" id="cd06261">
    <property type="entry name" value="TM_PBP2"/>
    <property type="match status" value="1"/>
</dbReference>
<feature type="transmembrane region" description="Helical" evidence="6">
    <location>
        <begin position="99"/>
        <end position="120"/>
    </location>
</feature>
<keyword evidence="4 6" id="KW-1133">Transmembrane helix</keyword>
<comment type="subcellular location">
    <subcellularLocation>
        <location evidence="6">Cell membrane</location>
        <topology evidence="6">Multi-pass membrane protein</topology>
    </subcellularLocation>
    <subcellularLocation>
        <location evidence="1">Membrane</location>
        <topology evidence="1">Multi-pass membrane protein</topology>
    </subcellularLocation>
</comment>
<dbReference type="AlphaFoldDB" id="A0A9X2HF69"/>
<keyword evidence="5 6" id="KW-0472">Membrane</keyword>
<evidence type="ECO:0000256" key="1">
    <source>
        <dbReference type="ARBA" id="ARBA00004141"/>
    </source>
</evidence>
<reference evidence="8" key="1">
    <citation type="submission" date="2022-06" db="EMBL/GenBank/DDBJ databases">
        <title>Rothia sp. isolated from sandalwood seedling.</title>
        <authorList>
            <person name="Tuikhar N."/>
            <person name="Kirdat K."/>
            <person name="Thorat V."/>
            <person name="Swetha P."/>
            <person name="Padma S."/>
            <person name="Sundararaj R."/>
            <person name="Yadav A."/>
        </authorList>
    </citation>
    <scope>NUCLEOTIDE SEQUENCE</scope>
    <source>
        <strain evidence="8">AR01</strain>
    </source>
</reference>
<feature type="transmembrane region" description="Helical" evidence="6">
    <location>
        <begin position="20"/>
        <end position="41"/>
    </location>
</feature>
<evidence type="ECO:0000256" key="3">
    <source>
        <dbReference type="ARBA" id="ARBA00022692"/>
    </source>
</evidence>
<feature type="transmembrane region" description="Helical" evidence="6">
    <location>
        <begin position="199"/>
        <end position="222"/>
    </location>
</feature>
<dbReference type="PANTHER" id="PTHR30177">
    <property type="entry name" value="GLYCINE BETAINE/L-PROLINE TRANSPORT SYSTEM PERMEASE PROTEIN PROW"/>
    <property type="match status" value="1"/>
</dbReference>
<keyword evidence="9" id="KW-1185">Reference proteome</keyword>
<organism evidence="8 9">
    <name type="scientific">Rothia santali</name>
    <dbReference type="NCBI Taxonomy" id="2949643"/>
    <lineage>
        <taxon>Bacteria</taxon>
        <taxon>Bacillati</taxon>
        <taxon>Actinomycetota</taxon>
        <taxon>Actinomycetes</taxon>
        <taxon>Micrococcales</taxon>
        <taxon>Micrococcaceae</taxon>
        <taxon>Rothia</taxon>
    </lineage>
</organism>
<dbReference type="Gene3D" id="1.10.3720.10">
    <property type="entry name" value="MetI-like"/>
    <property type="match status" value="1"/>
</dbReference>
<feature type="transmembrane region" description="Helical" evidence="6">
    <location>
        <begin position="169"/>
        <end position="187"/>
    </location>
</feature>
<dbReference type="SUPFAM" id="SSF161098">
    <property type="entry name" value="MetI-like"/>
    <property type="match status" value="1"/>
</dbReference>
<sequence length="231" mass="24513">MNWFLNNLSTVGHLTWLHLLQSVLPVVLGTLVSIPIARFAAGRRARGAGRATGRAGGRRRGNGRVRRGVVVNAAALLYTIPSLALFVLLPLILGTSITSLVNVIVALTLYVVAMMVRACVDAFESVSPAVLDAATSMGYRPLRSFFGIELPLSVPVMAAGLRVALVSNISMVSVGAVIGIQSLGTLFTDGLRRDLMAEIVVGILATVLLALVLDRVITWGAAAMTRWQVRS</sequence>